<dbReference type="Pfam" id="PF00534">
    <property type="entry name" value="Glycos_transf_1"/>
    <property type="match status" value="1"/>
</dbReference>
<organism evidence="2 3">
    <name type="scientific">Photorhabdus kayaii</name>
    <dbReference type="NCBI Taxonomy" id="230088"/>
    <lineage>
        <taxon>Bacteria</taxon>
        <taxon>Pseudomonadati</taxon>
        <taxon>Pseudomonadota</taxon>
        <taxon>Gammaproteobacteria</taxon>
        <taxon>Enterobacterales</taxon>
        <taxon>Morganellaceae</taxon>
        <taxon>Photorhabdus</taxon>
    </lineage>
</organism>
<reference evidence="2 3" key="1">
    <citation type="submission" date="2019-12" db="EMBL/GenBank/DDBJ databases">
        <title>Engineering Photorhabdus to improve their lethality against agricultural pests.</title>
        <authorList>
            <person name="Machado R.A.R."/>
        </authorList>
    </citation>
    <scope>NUCLEOTIDE SEQUENCE [LARGE SCALE GENOMIC DNA]</scope>
    <source>
        <strain evidence="2 3">M-HU2</strain>
    </source>
</reference>
<dbReference type="CDD" id="cd03801">
    <property type="entry name" value="GT4_PimA-like"/>
    <property type="match status" value="1"/>
</dbReference>
<evidence type="ECO:0000259" key="1">
    <source>
        <dbReference type="Pfam" id="PF00534"/>
    </source>
</evidence>
<proteinExistence type="predicted"/>
<protein>
    <submittedName>
        <fullName evidence="2">Glycosyltransferase</fullName>
    </submittedName>
</protein>
<dbReference type="SUPFAM" id="SSF53756">
    <property type="entry name" value="UDP-Glycosyltransferase/glycogen phosphorylase"/>
    <property type="match status" value="1"/>
</dbReference>
<keyword evidence="3" id="KW-1185">Reference proteome</keyword>
<dbReference type="PANTHER" id="PTHR12526">
    <property type="entry name" value="GLYCOSYLTRANSFERASE"/>
    <property type="match status" value="1"/>
</dbReference>
<dbReference type="RefSeq" id="WP_113043145.1">
    <property type="nucleotide sequence ID" value="NZ_CAWPKC010000024.1"/>
</dbReference>
<dbReference type="Gene3D" id="3.40.50.2000">
    <property type="entry name" value="Glycogen Phosphorylase B"/>
    <property type="match status" value="2"/>
</dbReference>
<dbReference type="InterPro" id="IPR001296">
    <property type="entry name" value="Glyco_trans_1"/>
</dbReference>
<feature type="domain" description="Glycosyl transferase family 1" evidence="1">
    <location>
        <begin position="219"/>
        <end position="393"/>
    </location>
</feature>
<gene>
    <name evidence="2" type="ORF">GPY42_15530</name>
</gene>
<accession>A0ABX0B741</accession>
<dbReference type="EMBL" id="WSFE01000024">
    <property type="protein sequence ID" value="NDL26516.1"/>
    <property type="molecule type" value="Genomic_DNA"/>
</dbReference>
<evidence type="ECO:0000313" key="2">
    <source>
        <dbReference type="EMBL" id="NDL26516.1"/>
    </source>
</evidence>
<comment type="caution">
    <text evidence="2">The sequence shown here is derived from an EMBL/GenBank/DDBJ whole genome shotgun (WGS) entry which is preliminary data.</text>
</comment>
<dbReference type="Proteomes" id="UP000470051">
    <property type="component" value="Unassembled WGS sequence"/>
</dbReference>
<name>A0ABX0B741_9GAMM</name>
<evidence type="ECO:0000313" key="3">
    <source>
        <dbReference type="Proteomes" id="UP000470051"/>
    </source>
</evidence>
<sequence>MGKKMMTIFILSREYPPFTIGGTGTVAFSLAKGISSSCDGKIGVITNTTKKVNSHEVYGNLHIYRVANEKIYINHSNLSDAIIRSHHRLLKGVNYLVSKLGIPDVILLPDLFCFPEAKVVSKLYNCPIVNILSQDFRQIVPYDKSTFHMVSNAISASHNSLFDLEEKSLRMSDYNVFISNSIFNSINENYNLEPNNQSVVYLGVILEEMTPLTVEEYAKRRENVVSTQEILIIACGRLVPVKGMNYLIEAVFLLKQKVSNIRLLIIGIGPELSYLQELVHQFELEEQVIFLGDIPRKDALVYFKIADIAVVPSIWESFCYVAAEFMGMGKPIVCTSVDSLNELVRDGIDGIKVAVYLKDGKRILNPEDIFRGILRFIEEPDLARKMGESARERVLTNFNNTLFVNGIMDVCNKQGNRMND</sequence>